<feature type="compositionally biased region" description="Acidic residues" evidence="1">
    <location>
        <begin position="407"/>
        <end position="423"/>
    </location>
</feature>
<comment type="caution">
    <text evidence="3">The sequence shown here is derived from an EMBL/GenBank/DDBJ whole genome shotgun (WGS) entry which is preliminary data.</text>
</comment>
<dbReference type="InterPro" id="IPR013653">
    <property type="entry name" value="GCN5-like_dom"/>
</dbReference>
<dbReference type="PANTHER" id="PTHR20958">
    <property type="entry name" value="GLYCINE N-ACYLTRANSFERASE-LIKE PROTEIN"/>
    <property type="match status" value="1"/>
</dbReference>
<evidence type="ECO:0000256" key="1">
    <source>
        <dbReference type="SAM" id="MobiDB-lite"/>
    </source>
</evidence>
<reference evidence="3 4" key="1">
    <citation type="submission" date="2023-08" db="EMBL/GenBank/DDBJ databases">
        <title>Black Yeasts Isolated from many extreme environments.</title>
        <authorList>
            <person name="Coleine C."/>
            <person name="Stajich J.E."/>
            <person name="Selbmann L."/>
        </authorList>
    </citation>
    <scope>NUCLEOTIDE SEQUENCE [LARGE SCALE GENOMIC DNA]</scope>
    <source>
        <strain evidence="3 4">CCFEE 536</strain>
    </source>
</reference>
<dbReference type="Pfam" id="PF08445">
    <property type="entry name" value="FR47"/>
    <property type="match status" value="1"/>
</dbReference>
<evidence type="ECO:0000313" key="3">
    <source>
        <dbReference type="EMBL" id="KAK5296654.1"/>
    </source>
</evidence>
<dbReference type="Gene3D" id="3.40.630.30">
    <property type="match status" value="1"/>
</dbReference>
<dbReference type="Proteomes" id="UP001357485">
    <property type="component" value="Unassembled WGS sequence"/>
</dbReference>
<sequence length="524" mass="56268">MPSHPQPAISHHPRSSLPSVLRLLRPHLPSSLPLYRRLQFHLAHDSDTQHPVPDRTQPPCAKARPCLNAHAHAHAHVLASFPPATKALPPRFVVALVDRATRPETECWLFTSAEIGPCDWREGRALLDGGAKKKKQEPGGQEGRHGEDGQDGGGTRSETERAELRAMMAALFREIGALRLPPASAAGDDAPSSSSSSSSPSQSSTLALSSTSSAPDTTPAPSGLTYATASAAGYARHAHFPHVLLVGSLAAPSLALIHPPERRDGERDEDEDQDGRSFLAEGFVGPEIAYRKYIFRLHQEDAKGAAGDVNGLAVGEAGTEKGAGKARALRMGTRKPLPSGLRWGSLREADLALVRQRTKIPRQERTLRTLPSVAIFRDRSHLTTTSSSSINNRAHAAANGTGLYGGDDNDDHDDDDDDDDDDADDATAPIAWAFLGQDGSLTSLHVEPAFRGRGLAKAVTLKLFADVQRRQGVFAAVGSEDEDVGWAHADAASENRESIGVMESLGGRWGWDVYWVRVDLERVG</sequence>
<dbReference type="SUPFAM" id="SSF55729">
    <property type="entry name" value="Acyl-CoA N-acyltransferases (Nat)"/>
    <property type="match status" value="1"/>
</dbReference>
<evidence type="ECO:0000313" key="4">
    <source>
        <dbReference type="Proteomes" id="UP001357485"/>
    </source>
</evidence>
<protein>
    <recommendedName>
        <fullName evidence="2">GCN5-related N-acetyltransferase Rv2170-like domain-containing protein</fullName>
    </recommendedName>
</protein>
<organism evidence="3 4">
    <name type="scientific">Cryomyces antarcticus</name>
    <dbReference type="NCBI Taxonomy" id="329879"/>
    <lineage>
        <taxon>Eukaryota</taxon>
        <taxon>Fungi</taxon>
        <taxon>Dikarya</taxon>
        <taxon>Ascomycota</taxon>
        <taxon>Pezizomycotina</taxon>
        <taxon>Dothideomycetes</taxon>
        <taxon>Dothideomycetes incertae sedis</taxon>
        <taxon>Cryomyces</taxon>
    </lineage>
</organism>
<dbReference type="EMBL" id="JAVRRA010000008">
    <property type="protein sequence ID" value="KAK5296654.1"/>
    <property type="molecule type" value="Genomic_DNA"/>
</dbReference>
<dbReference type="PANTHER" id="PTHR20958:SF6">
    <property type="entry name" value="GLYCINE N-ACYLTRANSFERASE-LIKE PROTEIN"/>
    <property type="match status" value="1"/>
</dbReference>
<feature type="region of interest" description="Disordered" evidence="1">
    <location>
        <begin position="385"/>
        <end position="423"/>
    </location>
</feature>
<name>A0ABR0M9A2_9PEZI</name>
<feature type="region of interest" description="Disordered" evidence="1">
    <location>
        <begin position="258"/>
        <end position="278"/>
    </location>
</feature>
<accession>A0ABR0M9A2</accession>
<keyword evidence="4" id="KW-1185">Reference proteome</keyword>
<gene>
    <name evidence="3" type="ORF">LTR16_000366</name>
</gene>
<proteinExistence type="predicted"/>
<dbReference type="InterPro" id="IPR016181">
    <property type="entry name" value="Acyl_CoA_acyltransferase"/>
</dbReference>
<feature type="region of interest" description="Disordered" evidence="1">
    <location>
        <begin position="182"/>
        <end position="220"/>
    </location>
</feature>
<evidence type="ECO:0000259" key="2">
    <source>
        <dbReference type="Pfam" id="PF08445"/>
    </source>
</evidence>
<feature type="domain" description="GCN5-related N-acetyltransferase Rv2170-like" evidence="2">
    <location>
        <begin position="428"/>
        <end position="516"/>
    </location>
</feature>
<dbReference type="InterPro" id="IPR053225">
    <property type="entry name" value="Acyl-CoA_N-acyltransferase"/>
</dbReference>
<feature type="region of interest" description="Disordered" evidence="1">
    <location>
        <begin position="129"/>
        <end position="159"/>
    </location>
</feature>